<organism evidence="10 11">
    <name type="scientific">Thermosulfidibacter takaii (strain DSM 17441 / JCM 13301 / NBRC 103674 / ABI70S6)</name>
    <dbReference type="NCBI Taxonomy" id="1298851"/>
    <lineage>
        <taxon>Bacteria</taxon>
        <taxon>Pseudomonadati</taxon>
        <taxon>Thermosulfidibacterota</taxon>
        <taxon>Thermosulfidibacteria</taxon>
        <taxon>Thermosulfidibacterales</taxon>
        <taxon>Thermosulfidibacteraceae</taxon>
    </lineage>
</organism>
<evidence type="ECO:0000313" key="11">
    <source>
        <dbReference type="Proteomes" id="UP000063234"/>
    </source>
</evidence>
<sequence length="623" mass="70337">MKYVIVGTAGHIDHGKTSLVKAITGIDTDRLPEEKKRGITIDLGFAHYQLSSKISVSFVDVPGHEKLVKNMIAGACGIDMVLLVIAVDEGVMPQTVEHTNICQILGIKKGVVAINKIDKVDKELRELVLHDIEEFLKKTPFKNAPVVPVSAVTGEGIEELKKAIEEVALGTEKKRGLSVFRLPIDRVFTVKGFGTVVTGTVFSGRVDVKDEVEILPLGKICKVRNIQVGGRDVEFSETGYRTALNLQGISKKEVERGDVVATKGMFTPTDIVDAWVFLQKDAFVLKDLAPVRVHIATKEVIGRIKLLDREQLKPGEGCYCRIHLEEKVVAVNQEPFVIRSYSPVYTVGGGRILDAVPDRRRIRRDLLLERLKKLDGAGDKERLELFLRWSSLGLTEEEAKRKVIDPGRVEHTLSELLKEGKAFKLADYFVHNEIVDYLVKRVEDEVEGILSSEKLLRSVSFKDIAHRLRIPEDVVRELSKFSKKLVVDSKGLALKKKEGRLDPKIEAIVNRVEQLYLKAGFSPKTITEMFKEAQVPQDKARAILRYLLDNEKLVRINVDIALHKKYEEKMKREVLRFFEKSSELKVSDFKDLFGISRKYAIPYLEYLDRVGVTKRVGNVRVKR</sequence>
<dbReference type="GO" id="GO:0003746">
    <property type="term" value="F:translation elongation factor activity"/>
    <property type="evidence" value="ECO:0007669"/>
    <property type="project" value="UniProtKB-KW"/>
</dbReference>
<keyword evidence="4" id="KW-0547">Nucleotide-binding</keyword>
<dbReference type="PANTHER" id="PTHR43721">
    <property type="entry name" value="ELONGATION FACTOR TU-RELATED"/>
    <property type="match status" value="1"/>
</dbReference>
<evidence type="ECO:0000256" key="4">
    <source>
        <dbReference type="ARBA" id="ARBA00022741"/>
    </source>
</evidence>
<dbReference type="InterPro" id="IPR004535">
    <property type="entry name" value="Transl_elong_SelB"/>
</dbReference>
<dbReference type="InterPro" id="IPR036390">
    <property type="entry name" value="WH_DNA-bd_sf"/>
</dbReference>
<dbReference type="InterPro" id="IPR057335">
    <property type="entry name" value="Beta-barrel_SelB"/>
</dbReference>
<dbReference type="Proteomes" id="UP000063234">
    <property type="component" value="Chromosome"/>
</dbReference>
<proteinExistence type="predicted"/>
<dbReference type="STRING" id="1298851.TST_0948"/>
<keyword evidence="10" id="KW-0251">Elongation factor</keyword>
<comment type="function">
    <text evidence="7">Translation factor necessary for the incorporation of selenocysteine into proteins. It probably replaces EF-Tu for the insertion of selenocysteine directed by the UGA codon. SelB binds GTP and GDP.</text>
</comment>
<reference evidence="11" key="1">
    <citation type="journal article" date="2018" name="Science">
        <title>A primordial and reversible TCA cycle in a facultatively chemolithoautotrophic thermophile.</title>
        <authorList>
            <person name="Nunoura T."/>
            <person name="Chikaraishi Y."/>
            <person name="Izaki R."/>
            <person name="Suwa T."/>
            <person name="Sato T."/>
            <person name="Harada T."/>
            <person name="Mori K."/>
            <person name="Kato Y."/>
            <person name="Miyazaki M."/>
            <person name="Shimamura S."/>
            <person name="Yanagawa K."/>
            <person name="Shuto A."/>
            <person name="Ohkouchi N."/>
            <person name="Fujita N."/>
            <person name="Takaki Y."/>
            <person name="Atomi H."/>
            <person name="Takai K."/>
        </authorList>
    </citation>
    <scope>NUCLEOTIDE SEQUENCE [LARGE SCALE GENOMIC DNA]</scope>
    <source>
        <strain evidence="11">DSM 17441 / JCM 13301 / NBRC 103674 / ABI70S6</strain>
    </source>
</reference>
<dbReference type="InterPro" id="IPR000795">
    <property type="entry name" value="T_Tr_GTP-bd_dom"/>
</dbReference>
<dbReference type="Pfam" id="PF25461">
    <property type="entry name" value="Beta-barrel_SelB"/>
    <property type="match status" value="1"/>
</dbReference>
<dbReference type="InterPro" id="IPR009000">
    <property type="entry name" value="Transl_B-barrel_sf"/>
</dbReference>
<dbReference type="InterPro" id="IPR036388">
    <property type="entry name" value="WH-like_DNA-bd_sf"/>
</dbReference>
<evidence type="ECO:0000256" key="1">
    <source>
        <dbReference type="ARBA" id="ARBA00004496"/>
    </source>
</evidence>
<evidence type="ECO:0000256" key="5">
    <source>
        <dbReference type="ARBA" id="ARBA00022917"/>
    </source>
</evidence>
<evidence type="ECO:0000256" key="8">
    <source>
        <dbReference type="ARBA" id="ARBA00031615"/>
    </source>
</evidence>
<dbReference type="GO" id="GO:0005829">
    <property type="term" value="C:cytosol"/>
    <property type="evidence" value="ECO:0007669"/>
    <property type="project" value="TreeGrafter"/>
</dbReference>
<name>A0A0S3QTS7_THET7</name>
<dbReference type="SUPFAM" id="SSF52540">
    <property type="entry name" value="P-loop containing nucleoside triphosphate hydrolases"/>
    <property type="match status" value="1"/>
</dbReference>
<keyword evidence="3" id="KW-0963">Cytoplasm</keyword>
<dbReference type="InterPro" id="IPR009001">
    <property type="entry name" value="Transl_elong_EF1A/Init_IF2_C"/>
</dbReference>
<accession>A0A0S3QTS7</accession>
<dbReference type="Gene3D" id="3.40.50.300">
    <property type="entry name" value="P-loop containing nucleotide triphosphate hydrolases"/>
    <property type="match status" value="1"/>
</dbReference>
<dbReference type="AlphaFoldDB" id="A0A0S3QTS7"/>
<dbReference type="InterPro" id="IPR004161">
    <property type="entry name" value="EFTu-like_2"/>
</dbReference>
<dbReference type="PANTHER" id="PTHR43721:SF22">
    <property type="entry name" value="ELONGATION FACTOR TU, MITOCHONDRIAL"/>
    <property type="match status" value="1"/>
</dbReference>
<dbReference type="PROSITE" id="PS00301">
    <property type="entry name" value="G_TR_1"/>
    <property type="match status" value="1"/>
</dbReference>
<dbReference type="InterPro" id="IPR027417">
    <property type="entry name" value="P-loop_NTPase"/>
</dbReference>
<dbReference type="Pfam" id="PF03144">
    <property type="entry name" value="GTP_EFTU_D2"/>
    <property type="match status" value="1"/>
</dbReference>
<dbReference type="Gene3D" id="1.10.10.2770">
    <property type="match status" value="1"/>
</dbReference>
<comment type="subcellular location">
    <subcellularLocation>
        <location evidence="1">Cytoplasm</location>
    </subcellularLocation>
</comment>
<dbReference type="CDD" id="cd04171">
    <property type="entry name" value="SelB"/>
    <property type="match status" value="1"/>
</dbReference>
<dbReference type="NCBIfam" id="TIGR00475">
    <property type="entry name" value="selB"/>
    <property type="match status" value="1"/>
</dbReference>
<dbReference type="PRINTS" id="PR00315">
    <property type="entry name" value="ELONGATNFCT"/>
</dbReference>
<dbReference type="CDD" id="cd15491">
    <property type="entry name" value="selB_III"/>
    <property type="match status" value="1"/>
</dbReference>
<dbReference type="InterPro" id="IPR031157">
    <property type="entry name" value="G_TR_CS"/>
</dbReference>
<dbReference type="SUPFAM" id="SSF50447">
    <property type="entry name" value="Translation proteins"/>
    <property type="match status" value="1"/>
</dbReference>
<keyword evidence="6" id="KW-0342">GTP-binding</keyword>
<evidence type="ECO:0000256" key="7">
    <source>
        <dbReference type="ARBA" id="ARBA00025526"/>
    </source>
</evidence>
<dbReference type="NCBIfam" id="TIGR00231">
    <property type="entry name" value="small_GTP"/>
    <property type="match status" value="1"/>
</dbReference>
<dbReference type="GO" id="GO:0001514">
    <property type="term" value="P:selenocysteine incorporation"/>
    <property type="evidence" value="ECO:0007669"/>
    <property type="project" value="InterPro"/>
</dbReference>
<dbReference type="EMBL" id="AP013035">
    <property type="protein sequence ID" value="BAT71748.1"/>
    <property type="molecule type" value="Genomic_DNA"/>
</dbReference>
<evidence type="ECO:0000256" key="2">
    <source>
        <dbReference type="ARBA" id="ARBA00015953"/>
    </source>
</evidence>
<protein>
    <recommendedName>
        <fullName evidence="2">Selenocysteine-specific elongation factor</fullName>
    </recommendedName>
    <alternativeName>
        <fullName evidence="8">SelB translation factor</fullName>
    </alternativeName>
</protein>
<dbReference type="GO" id="GO:0003723">
    <property type="term" value="F:RNA binding"/>
    <property type="evidence" value="ECO:0007669"/>
    <property type="project" value="InterPro"/>
</dbReference>
<dbReference type="InterPro" id="IPR005225">
    <property type="entry name" value="Small_GTP-bd"/>
</dbReference>
<dbReference type="SUPFAM" id="SSF50465">
    <property type="entry name" value="EF-Tu/eEF-1alpha/eIF2-gamma C-terminal domain"/>
    <property type="match status" value="1"/>
</dbReference>
<evidence type="ECO:0000313" key="10">
    <source>
        <dbReference type="EMBL" id="BAT71748.1"/>
    </source>
</evidence>
<dbReference type="InterPro" id="IPR050055">
    <property type="entry name" value="EF-Tu_GTPase"/>
</dbReference>
<evidence type="ECO:0000256" key="3">
    <source>
        <dbReference type="ARBA" id="ARBA00022490"/>
    </source>
</evidence>
<keyword evidence="11" id="KW-1185">Reference proteome</keyword>
<dbReference type="Gene3D" id="1.10.10.10">
    <property type="entry name" value="Winged helix-like DNA-binding domain superfamily/Winged helix DNA-binding domain"/>
    <property type="match status" value="1"/>
</dbReference>
<dbReference type="InterPro" id="IPR015191">
    <property type="entry name" value="SelB_WHD4"/>
</dbReference>
<dbReference type="CDD" id="cd03696">
    <property type="entry name" value="SelB_II"/>
    <property type="match status" value="1"/>
</dbReference>
<dbReference type="KEGG" id="ttk:TST_0948"/>
<evidence type="ECO:0000256" key="6">
    <source>
        <dbReference type="ARBA" id="ARBA00023134"/>
    </source>
</evidence>
<dbReference type="Gene3D" id="2.40.30.10">
    <property type="entry name" value="Translation factors"/>
    <property type="match status" value="1"/>
</dbReference>
<dbReference type="PATRIC" id="fig|1298851.3.peg.983"/>
<dbReference type="GO" id="GO:0005525">
    <property type="term" value="F:GTP binding"/>
    <property type="evidence" value="ECO:0007669"/>
    <property type="project" value="UniProtKB-KW"/>
</dbReference>
<feature type="domain" description="Tr-type G" evidence="9">
    <location>
        <begin position="1"/>
        <end position="173"/>
    </location>
</feature>
<dbReference type="GO" id="GO:0003924">
    <property type="term" value="F:GTPase activity"/>
    <property type="evidence" value="ECO:0007669"/>
    <property type="project" value="InterPro"/>
</dbReference>
<keyword evidence="5" id="KW-0648">Protein biosynthesis</keyword>
<dbReference type="Pfam" id="PF00009">
    <property type="entry name" value="GTP_EFTU"/>
    <property type="match status" value="1"/>
</dbReference>
<dbReference type="OrthoDB" id="9804504at2"/>
<dbReference type="SUPFAM" id="SSF46785">
    <property type="entry name" value="Winged helix' DNA-binding domain"/>
    <property type="match status" value="2"/>
</dbReference>
<dbReference type="PROSITE" id="PS51722">
    <property type="entry name" value="G_TR_2"/>
    <property type="match status" value="1"/>
</dbReference>
<evidence type="ECO:0000259" key="9">
    <source>
        <dbReference type="PROSITE" id="PS51722"/>
    </source>
</evidence>
<gene>
    <name evidence="10" type="primary">selB</name>
    <name evidence="10" type="ORF">TST_0948</name>
</gene>
<dbReference type="RefSeq" id="WP_068549743.1">
    <property type="nucleotide sequence ID" value="NZ_AP013035.1"/>
</dbReference>
<dbReference type="Pfam" id="PF09107">
    <property type="entry name" value="WHD_3rd_SelB"/>
    <property type="match status" value="1"/>
</dbReference>